<organism evidence="3 4">
    <name type="scientific">Croceitalea dokdonensis DOKDO 023</name>
    <dbReference type="NCBI Taxonomy" id="1300341"/>
    <lineage>
        <taxon>Bacteria</taxon>
        <taxon>Pseudomonadati</taxon>
        <taxon>Bacteroidota</taxon>
        <taxon>Flavobacteriia</taxon>
        <taxon>Flavobacteriales</taxon>
        <taxon>Flavobacteriaceae</taxon>
        <taxon>Croceitalea</taxon>
    </lineage>
</organism>
<dbReference type="PANTHER" id="PTHR44154">
    <property type="entry name" value="QUINONE OXIDOREDUCTASE"/>
    <property type="match status" value="1"/>
</dbReference>
<dbReference type="InterPro" id="IPR051603">
    <property type="entry name" value="Zinc-ADH_QOR/CCCR"/>
</dbReference>
<dbReference type="InterPro" id="IPR013154">
    <property type="entry name" value="ADH-like_N"/>
</dbReference>
<proteinExistence type="predicted"/>
<keyword evidence="4" id="KW-1185">Reference proteome</keyword>
<accession>A0A0P7AVR3</accession>
<dbReference type="Gene3D" id="3.90.180.10">
    <property type="entry name" value="Medium-chain alcohol dehydrogenases, catalytic domain"/>
    <property type="match status" value="1"/>
</dbReference>
<gene>
    <name evidence="3" type="ORF">I595_1705</name>
</gene>
<reference evidence="3 4" key="1">
    <citation type="submission" date="2015-09" db="EMBL/GenBank/DDBJ databases">
        <title>Genome sequence of the marine flavobacterium Croceitalea dokdonensis DOKDO 023 that contains proton- and sodium-pumping rhodopsins.</title>
        <authorList>
            <person name="Kwon S.-K."/>
            <person name="Lee H.K."/>
            <person name="Kwak M.-J."/>
            <person name="Kim J.F."/>
        </authorList>
    </citation>
    <scope>NUCLEOTIDE SEQUENCE [LARGE SCALE GENOMIC DNA]</scope>
    <source>
        <strain evidence="3 4">DOKDO 023</strain>
    </source>
</reference>
<dbReference type="SUPFAM" id="SSF50129">
    <property type="entry name" value="GroES-like"/>
    <property type="match status" value="1"/>
</dbReference>
<dbReference type="OrthoDB" id="9787435at2"/>
<protein>
    <submittedName>
        <fullName evidence="3">Putative zinc-binding dehydrogenase</fullName>
    </submittedName>
</protein>
<dbReference type="EMBL" id="LDJX01000003">
    <property type="protein sequence ID" value="KPM32056.1"/>
    <property type="molecule type" value="Genomic_DNA"/>
</dbReference>
<dbReference type="STRING" id="1300341.I595_1705"/>
<evidence type="ECO:0000259" key="2">
    <source>
        <dbReference type="SMART" id="SM00829"/>
    </source>
</evidence>
<evidence type="ECO:0000256" key="1">
    <source>
        <dbReference type="ARBA" id="ARBA00022857"/>
    </source>
</evidence>
<keyword evidence="1" id="KW-0521">NADP</keyword>
<dbReference type="PATRIC" id="fig|1300341.3.peg.1889"/>
<dbReference type="GO" id="GO:0016491">
    <property type="term" value="F:oxidoreductase activity"/>
    <property type="evidence" value="ECO:0007669"/>
    <property type="project" value="InterPro"/>
</dbReference>
<evidence type="ECO:0000313" key="3">
    <source>
        <dbReference type="EMBL" id="KPM32056.1"/>
    </source>
</evidence>
<dbReference type="InterPro" id="IPR020843">
    <property type="entry name" value="ER"/>
</dbReference>
<sequence length="335" mass="36551">MKAIVLHQHGGVEEFKFQEVPTPELGPKDVKVAIKAVSLNFLDILVRRGSPGLHVEFPHIGGGDMAGEIVATGNGVSEFYVGQRILVQAIYTQENGRPALMGEQGNGGLCEYMVLPKEHIIPIADSLSYEDAACLPVAYGTAWRMLMTRGKLTKEDSIFILGAAGGVGTGCLQIAKMVGCKKIFVAAGSQEKLELLKELGAHELINYKEEPEFHKAIRSRNDGKPVDVVVNYVGGESWATSLKCLKNDGRLLTCGGAAGYWPKTDLRYIFGKELNIIGSDGWTMQDLKDLIKATEEGRIKPVIDSVMPFSKIAEAHQRIENREVIGKIVLTPDFD</sequence>
<dbReference type="SMART" id="SM00829">
    <property type="entry name" value="PKS_ER"/>
    <property type="match status" value="1"/>
</dbReference>
<feature type="domain" description="Enoyl reductase (ER)" evidence="2">
    <location>
        <begin position="10"/>
        <end position="330"/>
    </location>
</feature>
<comment type="caution">
    <text evidence="3">The sequence shown here is derived from an EMBL/GenBank/DDBJ whole genome shotgun (WGS) entry which is preliminary data.</text>
</comment>
<dbReference type="PANTHER" id="PTHR44154:SF1">
    <property type="entry name" value="QUINONE OXIDOREDUCTASE"/>
    <property type="match status" value="1"/>
</dbReference>
<dbReference type="InterPro" id="IPR013149">
    <property type="entry name" value="ADH-like_C"/>
</dbReference>
<dbReference type="SUPFAM" id="SSF51735">
    <property type="entry name" value="NAD(P)-binding Rossmann-fold domains"/>
    <property type="match status" value="1"/>
</dbReference>
<dbReference type="Proteomes" id="UP000050280">
    <property type="component" value="Unassembled WGS sequence"/>
</dbReference>
<dbReference type="Pfam" id="PF00107">
    <property type="entry name" value="ADH_zinc_N"/>
    <property type="match status" value="1"/>
</dbReference>
<name>A0A0P7AVR3_9FLAO</name>
<dbReference type="InterPro" id="IPR036291">
    <property type="entry name" value="NAD(P)-bd_dom_sf"/>
</dbReference>
<dbReference type="Pfam" id="PF08240">
    <property type="entry name" value="ADH_N"/>
    <property type="match status" value="1"/>
</dbReference>
<dbReference type="AlphaFoldDB" id="A0A0P7AVR3"/>
<evidence type="ECO:0000313" key="4">
    <source>
        <dbReference type="Proteomes" id="UP000050280"/>
    </source>
</evidence>
<dbReference type="RefSeq" id="WP_054558866.1">
    <property type="nucleotide sequence ID" value="NZ_LDJX01000003.1"/>
</dbReference>
<dbReference type="InterPro" id="IPR011032">
    <property type="entry name" value="GroES-like_sf"/>
</dbReference>